<feature type="region of interest" description="Disordered" evidence="1">
    <location>
        <begin position="131"/>
        <end position="152"/>
    </location>
</feature>
<gene>
    <name evidence="2" type="ORF">AXG93_1713s1020</name>
</gene>
<name>A0A176VSJ3_MARPO</name>
<dbReference type="AlphaFoldDB" id="A0A176VSJ3"/>
<accession>A0A176VSJ3</accession>
<evidence type="ECO:0000313" key="2">
    <source>
        <dbReference type="EMBL" id="OAE23302.1"/>
    </source>
</evidence>
<sequence>MGSNSSNTIRVVERAVREESDFFFFFSLPRVDGLFFFQFLPRAHGERNHWQPDSLIDEETRLDVTALGSGGLCSSQPPALTSEREPKCRGGGGGGFFGRPAQRSAVGSMGRNWSGAQALRYSRSVLVHQESGGNYSTADSCLETSCDSSSRS</sequence>
<keyword evidence="3" id="KW-1185">Reference proteome</keyword>
<dbReference type="Proteomes" id="UP000077202">
    <property type="component" value="Unassembled WGS sequence"/>
</dbReference>
<dbReference type="EMBL" id="LVLJ01002890">
    <property type="protein sequence ID" value="OAE23302.1"/>
    <property type="molecule type" value="Genomic_DNA"/>
</dbReference>
<comment type="caution">
    <text evidence="2">The sequence shown here is derived from an EMBL/GenBank/DDBJ whole genome shotgun (WGS) entry which is preliminary data.</text>
</comment>
<protein>
    <submittedName>
        <fullName evidence="2">Uncharacterized protein</fullName>
    </submittedName>
</protein>
<organism evidence="2 3">
    <name type="scientific">Marchantia polymorpha subsp. ruderalis</name>
    <dbReference type="NCBI Taxonomy" id="1480154"/>
    <lineage>
        <taxon>Eukaryota</taxon>
        <taxon>Viridiplantae</taxon>
        <taxon>Streptophyta</taxon>
        <taxon>Embryophyta</taxon>
        <taxon>Marchantiophyta</taxon>
        <taxon>Marchantiopsida</taxon>
        <taxon>Marchantiidae</taxon>
        <taxon>Marchantiales</taxon>
        <taxon>Marchantiaceae</taxon>
        <taxon>Marchantia</taxon>
    </lineage>
</organism>
<feature type="region of interest" description="Disordered" evidence="1">
    <location>
        <begin position="73"/>
        <end position="109"/>
    </location>
</feature>
<reference evidence="2" key="1">
    <citation type="submission" date="2016-03" db="EMBL/GenBank/DDBJ databases">
        <title>Mechanisms controlling the formation of the plant cell surface in tip-growing cells are functionally conserved among land plants.</title>
        <authorList>
            <person name="Honkanen S."/>
            <person name="Jones V.A."/>
            <person name="Morieri G."/>
            <person name="Champion C."/>
            <person name="Hetherington A.J."/>
            <person name="Kelly S."/>
            <person name="Saint-Marcoux D."/>
            <person name="Proust H."/>
            <person name="Prescott H."/>
            <person name="Dolan L."/>
        </authorList>
    </citation>
    <scope>NUCLEOTIDE SEQUENCE [LARGE SCALE GENOMIC DNA]</scope>
    <source>
        <tissue evidence="2">Whole gametophyte</tissue>
    </source>
</reference>
<proteinExistence type="predicted"/>
<evidence type="ECO:0000313" key="3">
    <source>
        <dbReference type="Proteomes" id="UP000077202"/>
    </source>
</evidence>
<evidence type="ECO:0000256" key="1">
    <source>
        <dbReference type="SAM" id="MobiDB-lite"/>
    </source>
</evidence>